<organism evidence="2 3">
    <name type="scientific">Ruegeria faecimaris</name>
    <dbReference type="NCBI Taxonomy" id="686389"/>
    <lineage>
        <taxon>Bacteria</taxon>
        <taxon>Pseudomonadati</taxon>
        <taxon>Pseudomonadota</taxon>
        <taxon>Alphaproteobacteria</taxon>
        <taxon>Rhodobacterales</taxon>
        <taxon>Roseobacteraceae</taxon>
        <taxon>Ruegeria</taxon>
    </lineage>
</organism>
<gene>
    <name evidence="2" type="ORF">SAMN06265380_101335</name>
</gene>
<dbReference type="RefSeq" id="WP_185956604.1">
    <property type="nucleotide sequence ID" value="NZ_CANLVA010000001.1"/>
</dbReference>
<feature type="chain" id="PRO_5022138683" description="Lipoprotein-attachment site-containing protein" evidence="1">
    <location>
        <begin position="23"/>
        <end position="55"/>
    </location>
</feature>
<dbReference type="Proteomes" id="UP000319555">
    <property type="component" value="Unassembled WGS sequence"/>
</dbReference>
<dbReference type="PROSITE" id="PS51257">
    <property type="entry name" value="PROKAR_LIPOPROTEIN"/>
    <property type="match status" value="1"/>
</dbReference>
<proteinExistence type="predicted"/>
<sequence>MNGSKLLLVASALSTVFLVACSEPGTYPITGTAVSPDDPVANLEAPVYIRRGEAR</sequence>
<keyword evidence="3" id="KW-1185">Reference proteome</keyword>
<reference evidence="2 3" key="1">
    <citation type="submission" date="2017-05" db="EMBL/GenBank/DDBJ databases">
        <authorList>
            <person name="Varghese N."/>
            <person name="Submissions S."/>
        </authorList>
    </citation>
    <scope>NUCLEOTIDE SEQUENCE [LARGE SCALE GENOMIC DNA]</scope>
    <source>
        <strain evidence="2 3">DSM 28009</strain>
    </source>
</reference>
<protein>
    <recommendedName>
        <fullName evidence="4">Lipoprotein-attachment site-containing protein</fullName>
    </recommendedName>
</protein>
<dbReference type="EMBL" id="FXTE01000001">
    <property type="protein sequence ID" value="SMO38489.1"/>
    <property type="molecule type" value="Genomic_DNA"/>
</dbReference>
<evidence type="ECO:0000256" key="1">
    <source>
        <dbReference type="SAM" id="SignalP"/>
    </source>
</evidence>
<evidence type="ECO:0008006" key="4">
    <source>
        <dbReference type="Google" id="ProtNLM"/>
    </source>
</evidence>
<dbReference type="AlphaFoldDB" id="A0A521AUK3"/>
<accession>A0A521AUK3</accession>
<keyword evidence="1" id="KW-0732">Signal</keyword>
<evidence type="ECO:0000313" key="3">
    <source>
        <dbReference type="Proteomes" id="UP000319555"/>
    </source>
</evidence>
<feature type="signal peptide" evidence="1">
    <location>
        <begin position="1"/>
        <end position="22"/>
    </location>
</feature>
<evidence type="ECO:0000313" key="2">
    <source>
        <dbReference type="EMBL" id="SMO38489.1"/>
    </source>
</evidence>
<name>A0A521AUK3_9RHOB</name>